<reference evidence="7 8" key="1">
    <citation type="submission" date="2018-10" db="EMBL/GenBank/DDBJ databases">
        <title>Draft Genome Sequence of Anaerotignum sp. KCTC 15736.</title>
        <authorList>
            <person name="Choi S.H."/>
            <person name="Kim J.S."/>
            <person name="Kang S.W."/>
            <person name="Lee J.S."/>
            <person name="Park S.H."/>
        </authorList>
    </citation>
    <scope>NUCLEOTIDE SEQUENCE [LARGE SCALE GENOMIC DNA]</scope>
    <source>
        <strain evidence="7 8">KCTC 15736</strain>
    </source>
</reference>
<dbReference type="GeneID" id="86195241"/>
<dbReference type="PANTHER" id="PTHR42948">
    <property type="entry name" value="TRANSPORTER"/>
    <property type="match status" value="1"/>
</dbReference>
<name>A0A401LGB6_9FIRM</name>
<feature type="transmembrane region" description="Helical" evidence="6">
    <location>
        <begin position="145"/>
        <end position="166"/>
    </location>
</feature>
<evidence type="ECO:0000313" key="7">
    <source>
        <dbReference type="EMBL" id="GCB30569.1"/>
    </source>
</evidence>
<dbReference type="RefSeq" id="WP_160117371.1">
    <property type="nucleotide sequence ID" value="NZ_DAWBID010000026.1"/>
</dbReference>
<dbReference type="PRINTS" id="PR00176">
    <property type="entry name" value="NANEUSMPORT"/>
</dbReference>
<dbReference type="NCBIfam" id="NF037979">
    <property type="entry name" value="Na_transp"/>
    <property type="match status" value="1"/>
</dbReference>
<keyword evidence="8" id="KW-1185">Reference proteome</keyword>
<accession>A0A401LGB6</accession>
<evidence type="ECO:0000313" key="8">
    <source>
        <dbReference type="Proteomes" id="UP000287361"/>
    </source>
</evidence>
<keyword evidence="4 6" id="KW-1133">Transmembrane helix</keyword>
<feature type="transmembrane region" description="Helical" evidence="6">
    <location>
        <begin position="346"/>
        <end position="363"/>
    </location>
</feature>
<comment type="subcellular location">
    <subcellularLocation>
        <location evidence="1">Membrane</location>
        <topology evidence="1">Multi-pass membrane protein</topology>
    </subcellularLocation>
</comment>
<evidence type="ECO:0000256" key="6">
    <source>
        <dbReference type="SAM" id="Phobius"/>
    </source>
</evidence>
<feature type="transmembrane region" description="Helical" evidence="6">
    <location>
        <begin position="87"/>
        <end position="107"/>
    </location>
</feature>
<dbReference type="PROSITE" id="PS50267">
    <property type="entry name" value="NA_NEUROTRAN_SYMP_3"/>
    <property type="match status" value="1"/>
</dbReference>
<dbReference type="OrthoDB" id="9762833at2"/>
<dbReference type="SUPFAM" id="SSF161070">
    <property type="entry name" value="SNF-like"/>
    <property type="match status" value="1"/>
</dbReference>
<dbReference type="Proteomes" id="UP000287361">
    <property type="component" value="Unassembled WGS sequence"/>
</dbReference>
<keyword evidence="2" id="KW-0813">Transport</keyword>
<feature type="transmembrane region" description="Helical" evidence="6">
    <location>
        <begin position="256"/>
        <end position="279"/>
    </location>
</feature>
<dbReference type="AlphaFoldDB" id="A0A401LGB6"/>
<keyword evidence="3 6" id="KW-0812">Transmembrane</keyword>
<feature type="transmembrane region" description="Helical" evidence="6">
    <location>
        <begin position="12"/>
        <end position="32"/>
    </location>
</feature>
<feature type="transmembrane region" description="Helical" evidence="6">
    <location>
        <begin position="434"/>
        <end position="458"/>
    </location>
</feature>
<feature type="transmembrane region" description="Helical" evidence="6">
    <location>
        <begin position="396"/>
        <end position="414"/>
    </location>
</feature>
<dbReference type="GO" id="GO:0016020">
    <property type="term" value="C:membrane"/>
    <property type="evidence" value="ECO:0007669"/>
    <property type="project" value="UniProtKB-SubCell"/>
</dbReference>
<protein>
    <submittedName>
        <fullName evidence="7">Transporter</fullName>
    </submittedName>
</protein>
<evidence type="ECO:0000256" key="4">
    <source>
        <dbReference type="ARBA" id="ARBA00022989"/>
    </source>
</evidence>
<dbReference type="EMBL" id="BHVZ01000014">
    <property type="protein sequence ID" value="GCB30569.1"/>
    <property type="molecule type" value="Genomic_DNA"/>
</dbReference>
<dbReference type="InterPro" id="IPR000175">
    <property type="entry name" value="Na/ntran_symport"/>
</dbReference>
<sequence length="463" mass="49666">MSTSAENRGQFGSKLGFILSAAGSAVGLGNIWKFPGKAYFCGGGAFLIIYLIIVALVGTTVMMAEFTVGRKTHKNAVGAMRELNAKWSWVGGLGVLTGFIILCYYCQVGGWAMKYIVAYIVDVKTIWADPTAYFLNNLLGADGTFPLQGAVIFPFIFLFLTAYIISHGTAGIEKMSKLLMPLLFIMLIALMIRSCTLPGADDGLKYMLNVDFSTINGVAILTALGQAFFSLSLGMGVMMTYASYLSNEDNLISNTAIVCTLDTLVALFAGFMIIPAVFATGIAPGMGGGFGFATLAGVFMAIPGGQLIGTVFYFLLFFAAITSSTSILEGTIAFLVEEKGFERKKALLGASIVIFIIGVMYTLSQAYMNLKGIWISGDGISYPIFGDFLEYLTDRLLLPLGAFFTTVFVGWIWGTDNSVEEATSYGKFKFTLAPVYKFIVKILDPIAIGAIIIAGLVFGMSIS</sequence>
<dbReference type="Pfam" id="PF00209">
    <property type="entry name" value="SNF"/>
    <property type="match status" value="2"/>
</dbReference>
<dbReference type="InterPro" id="IPR047218">
    <property type="entry name" value="YocR/YhdH-like"/>
</dbReference>
<keyword evidence="5 6" id="KW-0472">Membrane</keyword>
<proteinExistence type="predicted"/>
<feature type="transmembrane region" description="Helical" evidence="6">
    <location>
        <begin position="44"/>
        <end position="66"/>
    </location>
</feature>
<evidence type="ECO:0000256" key="3">
    <source>
        <dbReference type="ARBA" id="ARBA00022692"/>
    </source>
</evidence>
<gene>
    <name evidence="7" type="ORF">KGMB03357_22300</name>
</gene>
<dbReference type="InterPro" id="IPR037272">
    <property type="entry name" value="SNS_sf"/>
</dbReference>
<organism evidence="7 8">
    <name type="scientific">Anaerotignum faecicola</name>
    <dbReference type="NCBI Taxonomy" id="2358141"/>
    <lineage>
        <taxon>Bacteria</taxon>
        <taxon>Bacillati</taxon>
        <taxon>Bacillota</taxon>
        <taxon>Clostridia</taxon>
        <taxon>Lachnospirales</taxon>
        <taxon>Anaerotignaceae</taxon>
        <taxon>Anaerotignum</taxon>
    </lineage>
</organism>
<dbReference type="PANTHER" id="PTHR42948:SF1">
    <property type="entry name" value="TRANSPORTER"/>
    <property type="match status" value="1"/>
</dbReference>
<comment type="caution">
    <text evidence="7">The sequence shown here is derived from an EMBL/GenBank/DDBJ whole genome shotgun (WGS) entry which is preliminary data.</text>
</comment>
<feature type="transmembrane region" description="Helical" evidence="6">
    <location>
        <begin position="220"/>
        <end position="244"/>
    </location>
</feature>
<feature type="transmembrane region" description="Helical" evidence="6">
    <location>
        <begin position="178"/>
        <end position="200"/>
    </location>
</feature>
<evidence type="ECO:0000256" key="1">
    <source>
        <dbReference type="ARBA" id="ARBA00004141"/>
    </source>
</evidence>
<evidence type="ECO:0000256" key="2">
    <source>
        <dbReference type="ARBA" id="ARBA00022448"/>
    </source>
</evidence>
<dbReference type="CDD" id="cd10336">
    <property type="entry name" value="SLC6sbd_Tyt1-Like"/>
    <property type="match status" value="1"/>
</dbReference>
<evidence type="ECO:0000256" key="5">
    <source>
        <dbReference type="ARBA" id="ARBA00023136"/>
    </source>
</evidence>